<feature type="region of interest" description="Disordered" evidence="1">
    <location>
        <begin position="1"/>
        <end position="105"/>
    </location>
</feature>
<proteinExistence type="predicted"/>
<sequence length="178" mass="19908">MPPKPRQRRKQREVSAHMEHSQAESAVNVQGQNPPPPPPSDPNPEAPPTNLLLELIQSLQQNQSELAEAIKQLKEKDAGTKTPPQNEGGDQEKPHEDSGSHQKEATFVTMSDIADLLKQEREEHHWGVEKALPNDKGKIITFRIIVPILGAISSKNQQHQSHLYAYIKKSLWTSAMSL</sequence>
<evidence type="ECO:0000313" key="2">
    <source>
        <dbReference type="EMBL" id="SPD13988.1"/>
    </source>
</evidence>
<protein>
    <submittedName>
        <fullName evidence="2">Uncharacterized protein</fullName>
    </submittedName>
</protein>
<feature type="compositionally biased region" description="Basic and acidic residues" evidence="1">
    <location>
        <begin position="90"/>
        <end position="104"/>
    </location>
</feature>
<feature type="compositionally biased region" description="Pro residues" evidence="1">
    <location>
        <begin position="33"/>
        <end position="47"/>
    </location>
</feature>
<dbReference type="EMBL" id="OIVN01003858">
    <property type="protein sequence ID" value="SPD13988.1"/>
    <property type="molecule type" value="Genomic_DNA"/>
</dbReference>
<gene>
    <name evidence="2" type="ORF">FSB_LOCUS41870</name>
</gene>
<reference evidence="2" key="1">
    <citation type="submission" date="2018-02" db="EMBL/GenBank/DDBJ databases">
        <authorList>
            <person name="Cohen D.B."/>
            <person name="Kent A.D."/>
        </authorList>
    </citation>
    <scope>NUCLEOTIDE SEQUENCE</scope>
</reference>
<feature type="compositionally biased region" description="Basic residues" evidence="1">
    <location>
        <begin position="1"/>
        <end position="11"/>
    </location>
</feature>
<dbReference type="AlphaFoldDB" id="A0A2N9HPR6"/>
<name>A0A2N9HPR6_FAGSY</name>
<organism evidence="2">
    <name type="scientific">Fagus sylvatica</name>
    <name type="common">Beechnut</name>
    <dbReference type="NCBI Taxonomy" id="28930"/>
    <lineage>
        <taxon>Eukaryota</taxon>
        <taxon>Viridiplantae</taxon>
        <taxon>Streptophyta</taxon>
        <taxon>Embryophyta</taxon>
        <taxon>Tracheophyta</taxon>
        <taxon>Spermatophyta</taxon>
        <taxon>Magnoliopsida</taxon>
        <taxon>eudicotyledons</taxon>
        <taxon>Gunneridae</taxon>
        <taxon>Pentapetalae</taxon>
        <taxon>rosids</taxon>
        <taxon>fabids</taxon>
        <taxon>Fagales</taxon>
        <taxon>Fagaceae</taxon>
        <taxon>Fagus</taxon>
    </lineage>
</organism>
<evidence type="ECO:0000256" key="1">
    <source>
        <dbReference type="SAM" id="MobiDB-lite"/>
    </source>
</evidence>
<feature type="compositionally biased region" description="Polar residues" evidence="1">
    <location>
        <begin position="23"/>
        <end position="32"/>
    </location>
</feature>
<accession>A0A2N9HPR6</accession>
<feature type="compositionally biased region" description="Basic and acidic residues" evidence="1">
    <location>
        <begin position="12"/>
        <end position="22"/>
    </location>
</feature>